<dbReference type="SUPFAM" id="SSF53850">
    <property type="entry name" value="Periplasmic binding protein-like II"/>
    <property type="match status" value="1"/>
</dbReference>
<keyword evidence="10" id="KW-0028">Amino-acid biosynthesis</keyword>
<feature type="domain" description="ACT" evidence="22">
    <location>
        <begin position="283"/>
        <end position="360"/>
    </location>
</feature>
<dbReference type="PROSITE" id="PS00858">
    <property type="entry name" value="PREPHENATE_DEHYDR_2"/>
    <property type="match status" value="1"/>
</dbReference>
<dbReference type="InterPro" id="IPR018528">
    <property type="entry name" value="Preph_deHydtase_CS"/>
</dbReference>
<evidence type="ECO:0000256" key="2">
    <source>
        <dbReference type="ARBA" id="ARBA00002364"/>
    </source>
</evidence>
<evidence type="ECO:0000256" key="15">
    <source>
        <dbReference type="ARBA" id="ARBA00023268"/>
    </source>
</evidence>
<keyword evidence="9" id="KW-0963">Cytoplasm</keyword>
<proteinExistence type="predicted"/>
<dbReference type="Pfam" id="PF01817">
    <property type="entry name" value="CM_2"/>
    <property type="match status" value="1"/>
</dbReference>
<dbReference type="GO" id="GO:0004664">
    <property type="term" value="F:prephenate dehydratase activity"/>
    <property type="evidence" value="ECO:0007669"/>
    <property type="project" value="UniProtKB-EC"/>
</dbReference>
<dbReference type="CDD" id="cd13630">
    <property type="entry name" value="PBP2_PDT_1"/>
    <property type="match status" value="1"/>
</dbReference>
<keyword evidence="11" id="KW-0057">Aromatic amino acid biosynthesis</keyword>
<dbReference type="SUPFAM" id="SSF48600">
    <property type="entry name" value="Chorismate mutase II"/>
    <property type="match status" value="1"/>
</dbReference>
<comment type="pathway">
    <text evidence="4">Amino-acid biosynthesis; L-phenylalanine biosynthesis; phenylpyruvate from prephenate: step 1/1.</text>
</comment>
<dbReference type="PIRSF" id="PIRSF001500">
    <property type="entry name" value="Chor_mut_pdt_Ppr"/>
    <property type="match status" value="1"/>
</dbReference>
<dbReference type="Pfam" id="PF00800">
    <property type="entry name" value="PDT"/>
    <property type="match status" value="1"/>
</dbReference>
<dbReference type="InterPro" id="IPR010957">
    <property type="entry name" value="G/b/e-P-prot_chorismate_mutase"/>
</dbReference>
<evidence type="ECO:0000256" key="1">
    <source>
        <dbReference type="ARBA" id="ARBA00000824"/>
    </source>
</evidence>
<dbReference type="PANTHER" id="PTHR21022:SF19">
    <property type="entry name" value="PREPHENATE DEHYDRATASE-RELATED"/>
    <property type="match status" value="1"/>
</dbReference>
<dbReference type="GO" id="GO:0009094">
    <property type="term" value="P:L-phenylalanine biosynthetic process"/>
    <property type="evidence" value="ECO:0007669"/>
    <property type="project" value="UniProtKB-UniPathway"/>
</dbReference>
<dbReference type="InterPro" id="IPR008242">
    <property type="entry name" value="Chor_mutase/pphenate_deHydtase"/>
</dbReference>
<feature type="domain" description="Prephenate dehydratase" evidence="21">
    <location>
        <begin position="96"/>
        <end position="271"/>
    </location>
</feature>
<comment type="catalytic activity">
    <reaction evidence="18">
        <text>prephenate + H(+) = 3-phenylpyruvate + CO2 + H2O</text>
        <dbReference type="Rhea" id="RHEA:21648"/>
        <dbReference type="ChEBI" id="CHEBI:15377"/>
        <dbReference type="ChEBI" id="CHEBI:15378"/>
        <dbReference type="ChEBI" id="CHEBI:16526"/>
        <dbReference type="ChEBI" id="CHEBI:18005"/>
        <dbReference type="ChEBI" id="CHEBI:29934"/>
        <dbReference type="EC" id="4.2.1.51"/>
    </reaction>
</comment>
<sequence length="364" mass="40537">MDKLQEALLPLRAKIDEIDSKILELLNERAQAAIDVGEAKRQYGVPDGPILRPEREAQIIRSLQTQNQSKIFPKKAIEAVWMEIISACRGLERGLTVAFLGPEGSFSEEAALLQYGHAVNKLACPSFDEVFRAVETGRADVGMVAVENSTEGAVNRTQDLLLQTPLCIHAERILPIRHNLMTQSGNMEGIQEIHAHPQALAQCQLWLRQFYPLIPCVPATSNSAAAKLASESKQIAAIAAEHAADYWGLDIVARDIQDDPQNRTRFVAIGRIKSLPSGKDRTSFIVAVPNRSGALYHLITPLNQYGVSMTRFESRPAKNGQWDYYFYIDVEGHYDDENVRLALDDIKANSAFFRMLGSYPIDHV</sequence>
<name>A0A077DHD0_9BURK</name>
<comment type="function">
    <text evidence="2">Catalyzes the Claisen rearrangement of chorismate to prephenate and the decarboxylation/dehydration of prephenate to phenylpyruvate.</text>
</comment>
<reference evidence="23 24" key="1">
    <citation type="journal article" date="2014" name="BMC Genomics">
        <title>A genomic perspective on a new bacterial genus and species from the Alcaligenaceae family, Basilea psittacipulmonis.</title>
        <authorList>
            <person name="Whiteson K.L."/>
            <person name="Hernandez D."/>
            <person name="Lazarevic V."/>
            <person name="Gaia N."/>
            <person name="Farinelli L."/>
            <person name="Francois P."/>
            <person name="Pilo P."/>
            <person name="Frey J."/>
            <person name="Schrenzel J."/>
        </authorList>
    </citation>
    <scope>NUCLEOTIDE SEQUENCE [LARGE SCALE GENOMIC DNA]</scope>
    <source>
        <strain evidence="23 24">DSM 24701</strain>
    </source>
</reference>
<keyword evidence="14" id="KW-0456">Lyase</keyword>
<dbReference type="Proteomes" id="UP000028945">
    <property type="component" value="Chromosome"/>
</dbReference>
<accession>A0A077DHD0</accession>
<evidence type="ECO:0000256" key="8">
    <source>
        <dbReference type="ARBA" id="ARBA00014401"/>
    </source>
</evidence>
<evidence type="ECO:0000259" key="22">
    <source>
        <dbReference type="PROSITE" id="PS51671"/>
    </source>
</evidence>
<dbReference type="SUPFAM" id="SSF55021">
    <property type="entry name" value="ACT-like"/>
    <property type="match status" value="1"/>
</dbReference>
<evidence type="ECO:0000256" key="4">
    <source>
        <dbReference type="ARBA" id="ARBA00004741"/>
    </source>
</evidence>
<dbReference type="GO" id="GO:0046417">
    <property type="term" value="P:chorismate metabolic process"/>
    <property type="evidence" value="ECO:0007669"/>
    <property type="project" value="InterPro"/>
</dbReference>
<evidence type="ECO:0000256" key="9">
    <source>
        <dbReference type="ARBA" id="ARBA00022490"/>
    </source>
</evidence>
<organism evidence="23 24">
    <name type="scientific">Basilea psittacipulmonis DSM 24701</name>
    <dbReference type="NCBI Taxonomy" id="1072685"/>
    <lineage>
        <taxon>Bacteria</taxon>
        <taxon>Pseudomonadati</taxon>
        <taxon>Pseudomonadota</taxon>
        <taxon>Betaproteobacteria</taxon>
        <taxon>Burkholderiales</taxon>
        <taxon>Alcaligenaceae</taxon>
        <taxon>Basilea</taxon>
    </lineage>
</organism>
<evidence type="ECO:0000256" key="7">
    <source>
        <dbReference type="ARBA" id="ARBA00013147"/>
    </source>
</evidence>
<dbReference type="AlphaFoldDB" id="A0A077DHD0"/>
<feature type="site" description="Essential for prephenate dehydratase activity" evidence="19">
    <location>
        <position position="264"/>
    </location>
</feature>
<dbReference type="PANTHER" id="PTHR21022">
    <property type="entry name" value="PREPHENATE DEHYDRATASE P PROTEIN"/>
    <property type="match status" value="1"/>
</dbReference>
<evidence type="ECO:0000313" key="24">
    <source>
        <dbReference type="Proteomes" id="UP000028945"/>
    </source>
</evidence>
<evidence type="ECO:0000256" key="11">
    <source>
        <dbReference type="ARBA" id="ARBA00023141"/>
    </source>
</evidence>
<dbReference type="SMART" id="SM00830">
    <property type="entry name" value="CM_2"/>
    <property type="match status" value="1"/>
</dbReference>
<dbReference type="InterPro" id="IPR045865">
    <property type="entry name" value="ACT-like_dom_sf"/>
</dbReference>
<dbReference type="UniPathway" id="UPA00121">
    <property type="reaction ID" value="UER00345"/>
</dbReference>
<evidence type="ECO:0000256" key="6">
    <source>
        <dbReference type="ARBA" id="ARBA00012404"/>
    </source>
</evidence>
<dbReference type="STRING" id="1072685.IX83_05945"/>
<dbReference type="InterPro" id="IPR002701">
    <property type="entry name" value="CM_II_prokaryot"/>
</dbReference>
<dbReference type="GO" id="GO:0005737">
    <property type="term" value="C:cytoplasm"/>
    <property type="evidence" value="ECO:0007669"/>
    <property type="project" value="UniProtKB-SubCell"/>
</dbReference>
<gene>
    <name evidence="23" type="ORF">IX83_05945</name>
</gene>
<dbReference type="EC" id="5.4.99.5" evidence="6"/>
<dbReference type="InterPro" id="IPR002912">
    <property type="entry name" value="ACT_dom"/>
</dbReference>
<evidence type="ECO:0000256" key="12">
    <source>
        <dbReference type="ARBA" id="ARBA00023222"/>
    </source>
</evidence>
<evidence type="ECO:0000256" key="5">
    <source>
        <dbReference type="ARBA" id="ARBA00004817"/>
    </source>
</evidence>
<dbReference type="GO" id="GO:0004106">
    <property type="term" value="F:chorismate mutase activity"/>
    <property type="evidence" value="ECO:0007669"/>
    <property type="project" value="UniProtKB-EC"/>
</dbReference>
<keyword evidence="24" id="KW-1185">Reference proteome</keyword>
<evidence type="ECO:0000256" key="14">
    <source>
        <dbReference type="ARBA" id="ARBA00023239"/>
    </source>
</evidence>
<evidence type="ECO:0000256" key="18">
    <source>
        <dbReference type="ARBA" id="ARBA00047848"/>
    </source>
</evidence>
<comment type="catalytic activity">
    <reaction evidence="1">
        <text>chorismate = prephenate</text>
        <dbReference type="Rhea" id="RHEA:13897"/>
        <dbReference type="ChEBI" id="CHEBI:29748"/>
        <dbReference type="ChEBI" id="CHEBI:29934"/>
        <dbReference type="EC" id="5.4.99.5"/>
    </reaction>
</comment>
<keyword evidence="13" id="KW-0413">Isomerase</keyword>
<dbReference type="InterPro" id="IPR036979">
    <property type="entry name" value="CM_dom_sf"/>
</dbReference>
<feature type="domain" description="Chorismate mutase" evidence="20">
    <location>
        <begin position="2"/>
        <end position="96"/>
    </location>
</feature>
<dbReference type="EMBL" id="CP009238">
    <property type="protein sequence ID" value="AIL32917.1"/>
    <property type="molecule type" value="Genomic_DNA"/>
</dbReference>
<dbReference type="Gene3D" id="1.20.59.10">
    <property type="entry name" value="Chorismate mutase"/>
    <property type="match status" value="1"/>
</dbReference>
<protein>
    <recommendedName>
        <fullName evidence="8">Bifunctional chorismate mutase/prephenate dehydratase</fullName>
        <ecNumber evidence="7">4.2.1.51</ecNumber>
        <ecNumber evidence="6">5.4.99.5</ecNumber>
    </recommendedName>
    <alternativeName>
        <fullName evidence="17">Chorismate mutase-prephenate dehydratase</fullName>
    </alternativeName>
    <alternativeName>
        <fullName evidence="16">p-protein</fullName>
    </alternativeName>
</protein>
<evidence type="ECO:0000256" key="17">
    <source>
        <dbReference type="ARBA" id="ARBA00031520"/>
    </source>
</evidence>
<dbReference type="InterPro" id="IPR001086">
    <property type="entry name" value="Preph_deHydtase"/>
</dbReference>
<keyword evidence="15" id="KW-0511">Multifunctional enzyme</keyword>
<dbReference type="Gene3D" id="3.30.70.260">
    <property type="match status" value="1"/>
</dbReference>
<evidence type="ECO:0000256" key="3">
    <source>
        <dbReference type="ARBA" id="ARBA00004496"/>
    </source>
</evidence>
<dbReference type="NCBIfam" id="NF008865">
    <property type="entry name" value="PRK11898.1"/>
    <property type="match status" value="1"/>
</dbReference>
<dbReference type="eggNOG" id="COG0077">
    <property type="taxonomic scope" value="Bacteria"/>
</dbReference>
<comment type="pathway">
    <text evidence="5">Metabolic intermediate biosynthesis; prephenate biosynthesis; prephenate from chorismate: step 1/1.</text>
</comment>
<evidence type="ECO:0000256" key="16">
    <source>
        <dbReference type="ARBA" id="ARBA00031175"/>
    </source>
</evidence>
<dbReference type="InterPro" id="IPR036263">
    <property type="entry name" value="Chorismate_II_sf"/>
</dbReference>
<dbReference type="CDD" id="cd04905">
    <property type="entry name" value="ACT_CM-PDT"/>
    <property type="match status" value="1"/>
</dbReference>
<dbReference type="PROSITE" id="PS51168">
    <property type="entry name" value="CHORISMATE_MUT_2"/>
    <property type="match status" value="1"/>
</dbReference>
<evidence type="ECO:0000259" key="21">
    <source>
        <dbReference type="PROSITE" id="PS51171"/>
    </source>
</evidence>
<comment type="subcellular location">
    <subcellularLocation>
        <location evidence="3">Cytoplasm</location>
    </subcellularLocation>
</comment>
<evidence type="ECO:0000256" key="10">
    <source>
        <dbReference type="ARBA" id="ARBA00022605"/>
    </source>
</evidence>
<evidence type="ECO:0000313" key="23">
    <source>
        <dbReference type="EMBL" id="AIL32917.1"/>
    </source>
</evidence>
<dbReference type="Gene3D" id="3.40.190.10">
    <property type="entry name" value="Periplasmic binding protein-like II"/>
    <property type="match status" value="2"/>
</dbReference>
<dbReference type="OrthoDB" id="9802281at2"/>
<dbReference type="RefSeq" id="WP_038500166.1">
    <property type="nucleotide sequence ID" value="NZ_AFWK01000016.1"/>
</dbReference>
<dbReference type="NCBIfam" id="TIGR01807">
    <property type="entry name" value="CM_P2"/>
    <property type="match status" value="1"/>
</dbReference>
<dbReference type="KEGG" id="bpsi:IX83_05945"/>
<dbReference type="PROSITE" id="PS51671">
    <property type="entry name" value="ACT"/>
    <property type="match status" value="1"/>
</dbReference>
<dbReference type="PROSITE" id="PS51171">
    <property type="entry name" value="PREPHENATE_DEHYDR_3"/>
    <property type="match status" value="1"/>
</dbReference>
<evidence type="ECO:0000256" key="19">
    <source>
        <dbReference type="PIRSR" id="PIRSR001500-2"/>
    </source>
</evidence>
<dbReference type="EC" id="4.2.1.51" evidence="7"/>
<dbReference type="HOGENOM" id="CLU_035008_0_1_4"/>
<dbReference type="FunFam" id="3.30.70.260:FF:000012">
    <property type="entry name" value="Prephenate dehydratase"/>
    <property type="match status" value="1"/>
</dbReference>
<evidence type="ECO:0000256" key="13">
    <source>
        <dbReference type="ARBA" id="ARBA00023235"/>
    </source>
</evidence>
<dbReference type="UniPathway" id="UPA00120">
    <property type="reaction ID" value="UER00203"/>
</dbReference>
<evidence type="ECO:0000259" key="20">
    <source>
        <dbReference type="PROSITE" id="PS51168"/>
    </source>
</evidence>
<keyword evidence="12" id="KW-0584">Phenylalanine biosynthesis</keyword>